<dbReference type="Gene3D" id="1.10.10.2830">
    <property type="match status" value="1"/>
</dbReference>
<dbReference type="SUPFAM" id="SSF109709">
    <property type="entry name" value="KorB DNA-binding domain-like"/>
    <property type="match status" value="2"/>
</dbReference>
<sequence>MYRQVGYCPAFDMTYVDQRIVAKRAMAEHLAELTSKLEAAGHVVEHDSSFSMLCIDHGLRVKVTVTLGHKEISCLPYAMATRSRRHPADLLLIGLFPRPRLVLQCFYLLPETLLGDSDELMLSPSRVPGVEAFRTTDLSVLLTLCARATIEIRVLNPRGRGRRQHRAIVDSIASVGLKRPITVSAHCSPDGTTSYDLVCGQGRIEAVRLLGQTSIPARVINSDECGCLEMSLVENVARRNHAPIELLRDVEEMVKSGQPLHEVAAKVGLSVSYLHSILTLLEHGEERLVAAVERGTLPIGLAISIARSNDSELQLALADAYADGTLKRTQLAVVRRIIDQRLKRRGYDKSRGRSHLTRDSLSPEKLRKLYVRESERQMLLVKKADMKCCIRRVWRACHAFWQIVSRESTAMSKPDAIPARIVERAFETETVQLALEVLRPHRPIVTGAMRCKKFLQVLASVATVGLVEPLVVIAERDVEGRYVVLDGRLRLEALRRLGKQSATCLLATEDETYTYNRHVNRLTAGQDARMIAQAVDRGVPQERIAAVLGVDGRTVKTKVRLLTGVCSDAAALLADRNCPAATYEILKCMKPLRQHEAAELMCSQSNFTSAFARAIKLATPPEQLVPAPASRGGQEEAAREQIDRLEREIVSLQAKVTDVEDRYGVEHLHLSVSISYVNSLLNNGHVRDWLAENAPGHYANLQELTATAGPRAR</sequence>
<dbReference type="Pfam" id="PF07506">
    <property type="entry name" value="RepB"/>
    <property type="match status" value="2"/>
</dbReference>
<dbReference type="AlphaFoldDB" id="B9T8B0"/>
<feature type="domain" description="ParB-like N-terminal" evidence="2">
    <location>
        <begin position="431"/>
        <end position="525"/>
    </location>
</feature>
<feature type="domain" description="ParB-like N-terminal" evidence="2">
    <location>
        <begin position="148"/>
        <end position="236"/>
    </location>
</feature>
<evidence type="ECO:0000313" key="4">
    <source>
        <dbReference type="Proteomes" id="UP000008311"/>
    </source>
</evidence>
<reference evidence="4" key="1">
    <citation type="journal article" date="2010" name="Nat. Biotechnol.">
        <title>Draft genome sequence of the oilseed species Ricinus communis.</title>
        <authorList>
            <person name="Chan A.P."/>
            <person name="Crabtree J."/>
            <person name="Zhao Q."/>
            <person name="Lorenzi H."/>
            <person name="Orvis J."/>
            <person name="Puiu D."/>
            <person name="Melake-Berhan A."/>
            <person name="Jones K.M."/>
            <person name="Redman J."/>
            <person name="Chen G."/>
            <person name="Cahoon E.B."/>
            <person name="Gedil M."/>
            <person name="Stanke M."/>
            <person name="Haas B.J."/>
            <person name="Wortman J.R."/>
            <person name="Fraser-Liggett C.M."/>
            <person name="Ravel J."/>
            <person name="Rabinowicz P.D."/>
        </authorList>
    </citation>
    <scope>NUCLEOTIDE SEQUENCE [LARGE SCALE GENOMIC DNA]</scope>
    <source>
        <strain evidence="4">cv. Hale</strain>
    </source>
</reference>
<dbReference type="PANTHER" id="PTHR33375:SF1">
    <property type="entry name" value="CHROMOSOME-PARTITIONING PROTEIN PARB-RELATED"/>
    <property type="match status" value="1"/>
</dbReference>
<dbReference type="Gene3D" id="3.90.1530.10">
    <property type="entry name" value="Conserved hypothetical protein from pyrococcus furiosus pfu- 392566-001, ParB domain"/>
    <property type="match status" value="1"/>
</dbReference>
<evidence type="ECO:0000259" key="2">
    <source>
        <dbReference type="SMART" id="SM00470"/>
    </source>
</evidence>
<keyword evidence="1" id="KW-0175">Coiled coil</keyword>
<dbReference type="GO" id="GO:0005694">
    <property type="term" value="C:chromosome"/>
    <property type="evidence" value="ECO:0000318"/>
    <property type="project" value="GO_Central"/>
</dbReference>
<dbReference type="SMART" id="SM00470">
    <property type="entry name" value="ParB"/>
    <property type="match status" value="2"/>
</dbReference>
<dbReference type="InterPro" id="IPR036086">
    <property type="entry name" value="ParB/Sulfiredoxin_sf"/>
</dbReference>
<dbReference type="InterPro" id="IPR003115">
    <property type="entry name" value="ParB_N"/>
</dbReference>
<dbReference type="Proteomes" id="UP000008311">
    <property type="component" value="Unassembled WGS sequence"/>
</dbReference>
<dbReference type="GO" id="GO:0007059">
    <property type="term" value="P:chromosome segregation"/>
    <property type="evidence" value="ECO:0000318"/>
    <property type="project" value="GO_Central"/>
</dbReference>
<organism evidence="3 4">
    <name type="scientific">Ricinus communis</name>
    <name type="common">Castor bean</name>
    <dbReference type="NCBI Taxonomy" id="3988"/>
    <lineage>
        <taxon>Eukaryota</taxon>
        <taxon>Viridiplantae</taxon>
        <taxon>Streptophyta</taxon>
        <taxon>Embryophyta</taxon>
        <taxon>Tracheophyta</taxon>
        <taxon>Spermatophyta</taxon>
        <taxon>Magnoliopsida</taxon>
        <taxon>eudicotyledons</taxon>
        <taxon>Gunneridae</taxon>
        <taxon>Pentapetalae</taxon>
        <taxon>rosids</taxon>
        <taxon>fabids</taxon>
        <taxon>Malpighiales</taxon>
        <taxon>Euphorbiaceae</taxon>
        <taxon>Acalyphoideae</taxon>
        <taxon>Acalypheae</taxon>
        <taxon>Ricinus</taxon>
    </lineage>
</organism>
<accession>B9T8B0</accession>
<dbReference type="InterPro" id="IPR050336">
    <property type="entry name" value="Chromosome_partition/occlusion"/>
</dbReference>
<feature type="coiled-coil region" evidence="1">
    <location>
        <begin position="635"/>
        <end position="662"/>
    </location>
</feature>
<gene>
    <name evidence="3" type="ORF">RCOM_0008790</name>
</gene>
<evidence type="ECO:0000256" key="1">
    <source>
        <dbReference type="SAM" id="Coils"/>
    </source>
</evidence>
<dbReference type="InterPro" id="IPR011111">
    <property type="entry name" value="Plasmid_RepB"/>
</dbReference>
<name>B9T8B0_RICCO</name>
<dbReference type="Pfam" id="PF02195">
    <property type="entry name" value="ParB_N"/>
    <property type="match status" value="1"/>
</dbReference>
<dbReference type="CDD" id="cd16411">
    <property type="entry name" value="ParB_N_like"/>
    <property type="match status" value="1"/>
</dbReference>
<dbReference type="EMBL" id="EQ974968">
    <property type="protein sequence ID" value="EEF27909.1"/>
    <property type="molecule type" value="Genomic_DNA"/>
</dbReference>
<dbReference type="SUPFAM" id="SSF110849">
    <property type="entry name" value="ParB/Sulfiredoxin"/>
    <property type="match status" value="2"/>
</dbReference>
<proteinExistence type="predicted"/>
<dbReference type="InParanoid" id="B9T8B0"/>
<dbReference type="PANTHER" id="PTHR33375">
    <property type="entry name" value="CHROMOSOME-PARTITIONING PROTEIN PARB-RELATED"/>
    <property type="match status" value="1"/>
</dbReference>
<evidence type="ECO:0000313" key="3">
    <source>
        <dbReference type="EMBL" id="EEF27909.1"/>
    </source>
</evidence>
<keyword evidence="4" id="KW-1185">Reference proteome</keyword>
<protein>
    <recommendedName>
        <fullName evidence="2">ParB-like N-terminal domain-containing protein</fullName>
    </recommendedName>
</protein>
<dbReference type="Gene3D" id="3.90.1530.30">
    <property type="match status" value="1"/>
</dbReference>